<dbReference type="EMBL" id="PEXX01000011">
    <property type="protein sequence ID" value="PIU10930.1"/>
    <property type="molecule type" value="Genomic_DNA"/>
</dbReference>
<evidence type="ECO:0000256" key="1">
    <source>
        <dbReference type="SAM" id="MobiDB-lite"/>
    </source>
</evidence>
<gene>
    <name evidence="2" type="ORF">COT27_00595</name>
</gene>
<dbReference type="AlphaFoldDB" id="A0A2M6XTG9"/>
<feature type="region of interest" description="Disordered" evidence="1">
    <location>
        <begin position="487"/>
        <end position="506"/>
    </location>
</feature>
<feature type="compositionally biased region" description="Basic and acidic residues" evidence="1">
    <location>
        <begin position="495"/>
        <end position="506"/>
    </location>
</feature>
<comment type="caution">
    <text evidence="2">The sequence shown here is derived from an EMBL/GenBank/DDBJ whole genome shotgun (WGS) entry which is preliminary data.</text>
</comment>
<accession>A0A2M6XTG9</accession>
<proteinExistence type="predicted"/>
<dbReference type="Proteomes" id="UP000230586">
    <property type="component" value="Unassembled WGS sequence"/>
</dbReference>
<sequence length="506" mass="58115">MFKITNGENYSLKAIHDHQQNGGSVLRSAHVGNFNAPTLFLAQEGFPVILHEHIRGDAKIYKPAFLKIGGQELPLTDQTTLPLTHSVINSEAKEKIKSILEGNFQRPAQLHYESLKRLFPSNIQLTSQLFFEQEPFFAKAMEVLAREYPGLFGNFVDKEGNIFNLAKKQGKNEQLYIDDNGTEISINPEQVAEMAHNYLKQTIEAITRNGSNPEGIVMKSNLYLLLSSVCEIYKDRTGTERYRPDRVEVVHFSGAEMMNYLIKNRNHAQDNTKELNNLYETLRREFGSILPDILDFRLVPTDMIGKIVTDTETTSKEVDELFINNQRLSEAYANRQKSRGLSAEEIKQRVLSLDEQAITQRILELYAQIGNLPGRIKKKISDVKDMLEDFEINRKKITGNLISAEIAVNDVYSEGVELDIEIIKIRNRISEISAENQKTEPTEISQFDIIKDNKKIYFPESARELSQRQLQDIWNYSIRESSRELKQEIQTSENNELHSEFKPKLK</sequence>
<protein>
    <submittedName>
        <fullName evidence="2">Uncharacterized protein</fullName>
    </submittedName>
</protein>
<evidence type="ECO:0000313" key="2">
    <source>
        <dbReference type="EMBL" id="PIU10930.1"/>
    </source>
</evidence>
<reference evidence="3" key="1">
    <citation type="submission" date="2017-09" db="EMBL/GenBank/DDBJ databases">
        <title>Depth-based differentiation of microbial function through sediment-hosted aquifers and enrichment of novel symbionts in the deep terrestrial subsurface.</title>
        <authorList>
            <person name="Probst A.J."/>
            <person name="Ladd B."/>
            <person name="Jarett J.K."/>
            <person name="Geller-Mcgrath D.E."/>
            <person name="Sieber C.M.K."/>
            <person name="Emerson J.B."/>
            <person name="Anantharaman K."/>
            <person name="Thomas B.C."/>
            <person name="Malmstrom R."/>
            <person name="Stieglmeier M."/>
            <person name="Klingl A."/>
            <person name="Woyke T."/>
            <person name="Ryan C.M."/>
            <person name="Banfield J.F."/>
        </authorList>
    </citation>
    <scope>NUCLEOTIDE SEQUENCE [LARGE SCALE GENOMIC DNA]</scope>
</reference>
<name>A0A2M6XTG9_9BACT</name>
<evidence type="ECO:0000313" key="3">
    <source>
        <dbReference type="Proteomes" id="UP000230586"/>
    </source>
</evidence>
<organism evidence="2 3">
    <name type="scientific">Candidatus Kuenenbacteria bacterium CG08_land_8_20_14_0_20_37_23</name>
    <dbReference type="NCBI Taxonomy" id="1974617"/>
    <lineage>
        <taxon>Bacteria</taxon>
        <taxon>Candidatus Kueneniibacteriota</taxon>
    </lineage>
</organism>